<dbReference type="AlphaFoldDB" id="A0A2M3ZWC2"/>
<proteinExistence type="predicted"/>
<accession>A0A2M3ZWC2</accession>
<reference evidence="1" key="1">
    <citation type="submission" date="2018-01" db="EMBL/GenBank/DDBJ databases">
        <title>An insight into the sialome of Amazonian anophelines.</title>
        <authorList>
            <person name="Ribeiro J.M."/>
            <person name="Scarpassa V."/>
            <person name="Calvo E."/>
        </authorList>
    </citation>
    <scope>NUCLEOTIDE SEQUENCE</scope>
    <source>
        <tissue evidence="1">Salivary glands</tissue>
    </source>
</reference>
<dbReference type="EMBL" id="GGFM01012041">
    <property type="protein sequence ID" value="MBW32792.1"/>
    <property type="molecule type" value="Transcribed_RNA"/>
</dbReference>
<evidence type="ECO:0000313" key="1">
    <source>
        <dbReference type="EMBL" id="MBW32792.1"/>
    </source>
</evidence>
<protein>
    <submittedName>
        <fullName evidence="1">Putative secreted peptide</fullName>
    </submittedName>
</protein>
<organism evidence="1">
    <name type="scientific">Anopheles braziliensis</name>
    <dbReference type="NCBI Taxonomy" id="58242"/>
    <lineage>
        <taxon>Eukaryota</taxon>
        <taxon>Metazoa</taxon>
        <taxon>Ecdysozoa</taxon>
        <taxon>Arthropoda</taxon>
        <taxon>Hexapoda</taxon>
        <taxon>Insecta</taxon>
        <taxon>Pterygota</taxon>
        <taxon>Neoptera</taxon>
        <taxon>Endopterygota</taxon>
        <taxon>Diptera</taxon>
        <taxon>Nematocera</taxon>
        <taxon>Culicoidea</taxon>
        <taxon>Culicidae</taxon>
        <taxon>Anophelinae</taxon>
        <taxon>Anopheles</taxon>
    </lineage>
</organism>
<name>A0A2M3ZWC2_9DIPT</name>
<sequence>MWKPWSIIANANRVHAAWQSLAGFGAGANRASVCRRRTASNCFTRLRLDQCLTLAQQALRLRGASQRSIHIPPLLFSQYSRDNVY</sequence>